<protein>
    <submittedName>
        <fullName evidence="1">Uncharacterized protein</fullName>
    </submittedName>
</protein>
<proteinExistence type="predicted"/>
<accession>X0RTV7</accession>
<dbReference type="AlphaFoldDB" id="X0RTV7"/>
<gene>
    <name evidence="1" type="ORF">S01H1_02873</name>
</gene>
<dbReference type="EMBL" id="BARS01001468">
    <property type="protein sequence ID" value="GAF72228.1"/>
    <property type="molecule type" value="Genomic_DNA"/>
</dbReference>
<sequence>MRRLLCYKHHCEEFDSLPSVERHRASGWITVEPGMCELCNLPKGAELPASYVIIEGDSGHLQTLLGELYDRNYIGGPELLVRFVQGEEVS</sequence>
<name>X0RTV7_9ZZZZ</name>
<organism evidence="1">
    <name type="scientific">marine sediment metagenome</name>
    <dbReference type="NCBI Taxonomy" id="412755"/>
    <lineage>
        <taxon>unclassified sequences</taxon>
        <taxon>metagenomes</taxon>
        <taxon>ecological metagenomes</taxon>
    </lineage>
</organism>
<evidence type="ECO:0000313" key="1">
    <source>
        <dbReference type="EMBL" id="GAF72228.1"/>
    </source>
</evidence>
<comment type="caution">
    <text evidence="1">The sequence shown here is derived from an EMBL/GenBank/DDBJ whole genome shotgun (WGS) entry which is preliminary data.</text>
</comment>
<reference evidence="1" key="1">
    <citation type="journal article" date="2014" name="Front. Microbiol.">
        <title>High frequency of phylogenetically diverse reductive dehalogenase-homologous genes in deep subseafloor sedimentary metagenomes.</title>
        <authorList>
            <person name="Kawai M."/>
            <person name="Futagami T."/>
            <person name="Toyoda A."/>
            <person name="Takaki Y."/>
            <person name="Nishi S."/>
            <person name="Hori S."/>
            <person name="Arai W."/>
            <person name="Tsubouchi T."/>
            <person name="Morono Y."/>
            <person name="Uchiyama I."/>
            <person name="Ito T."/>
            <person name="Fujiyama A."/>
            <person name="Inagaki F."/>
            <person name="Takami H."/>
        </authorList>
    </citation>
    <scope>NUCLEOTIDE SEQUENCE</scope>
    <source>
        <strain evidence="1">Expedition CK06-06</strain>
    </source>
</reference>